<feature type="transmembrane region" description="Helical" evidence="1">
    <location>
        <begin position="67"/>
        <end position="90"/>
    </location>
</feature>
<dbReference type="AlphaFoldDB" id="A0A0D6JXV4"/>
<sequence>MSRSYPVGRHTTRTRRSPSLTPYAFVVAGLLTFCVAVIAPVADLSAGISVMNIAGGGTPPAFDGGTLVVSGGLLLVSAASTFFGVLLLLLRL</sequence>
<evidence type="ECO:0000256" key="1">
    <source>
        <dbReference type="SAM" id="Phobius"/>
    </source>
</evidence>
<reference evidence="3" key="1">
    <citation type="submission" date="2015-03" db="EMBL/GenBank/DDBJ databases">
        <authorList>
            <person name="Urmite Genomes"/>
        </authorList>
    </citation>
    <scope>NUCLEOTIDE SEQUENCE [LARGE SCALE GENOMIC DNA]</scope>
    <source>
        <strain evidence="3">Arc-Hr</strain>
    </source>
</reference>
<feature type="transmembrane region" description="Helical" evidence="1">
    <location>
        <begin position="20"/>
        <end position="42"/>
    </location>
</feature>
<accession>A0A0D6JXV4</accession>
<gene>
    <name evidence="2" type="ORF">BN996_03957</name>
</gene>
<name>A0A0D6JXV4_9EURY</name>
<dbReference type="OrthoDB" id="293575at2157"/>
<evidence type="ECO:0000313" key="3">
    <source>
        <dbReference type="Proteomes" id="UP000198902"/>
    </source>
</evidence>
<proteinExistence type="predicted"/>
<keyword evidence="1" id="KW-1133">Transmembrane helix</keyword>
<evidence type="ECO:0000313" key="2">
    <source>
        <dbReference type="EMBL" id="CQR54136.1"/>
    </source>
</evidence>
<protein>
    <submittedName>
        <fullName evidence="2">Uncharacterized protein</fullName>
    </submittedName>
</protein>
<dbReference type="EMBL" id="CSTE01000008">
    <property type="protein sequence ID" value="CQR54136.1"/>
    <property type="molecule type" value="Genomic_DNA"/>
</dbReference>
<dbReference type="Proteomes" id="UP000198902">
    <property type="component" value="Unassembled WGS sequence"/>
</dbReference>
<keyword evidence="1" id="KW-0472">Membrane</keyword>
<organism evidence="2 3">
    <name type="scientific">Haloferax massiliensis</name>
    <dbReference type="NCBI Taxonomy" id="1476858"/>
    <lineage>
        <taxon>Archaea</taxon>
        <taxon>Methanobacteriati</taxon>
        <taxon>Methanobacteriota</taxon>
        <taxon>Stenosarchaea group</taxon>
        <taxon>Halobacteria</taxon>
        <taxon>Halobacteriales</taxon>
        <taxon>Haloferacaceae</taxon>
        <taxon>Haloferax</taxon>
    </lineage>
</organism>
<dbReference type="RefSeq" id="WP_089781862.1">
    <property type="nucleotide sequence ID" value="NZ_CABLRR010000008.1"/>
</dbReference>
<keyword evidence="3" id="KW-1185">Reference proteome</keyword>
<keyword evidence="1" id="KW-0812">Transmembrane</keyword>